<dbReference type="PANTHER" id="PTHR41523">
    <property type="entry name" value="TWO-COMPONENT SYSTEM SENSOR PROTEIN"/>
    <property type="match status" value="1"/>
</dbReference>
<dbReference type="InterPro" id="IPR001789">
    <property type="entry name" value="Sig_transdc_resp-reg_receiver"/>
</dbReference>
<dbReference type="EC" id="2.7.13.3" evidence="2"/>
<dbReference type="InterPro" id="IPR011006">
    <property type="entry name" value="CheY-like_superfamily"/>
</dbReference>
<dbReference type="EMBL" id="JACHGW010000007">
    <property type="protein sequence ID" value="MBB6053521.1"/>
    <property type="molecule type" value="Genomic_DNA"/>
</dbReference>
<evidence type="ECO:0000313" key="11">
    <source>
        <dbReference type="EMBL" id="MBB6053521.1"/>
    </source>
</evidence>
<evidence type="ECO:0000259" key="10">
    <source>
        <dbReference type="PROSITE" id="PS50110"/>
    </source>
</evidence>
<dbReference type="GO" id="GO:0000160">
    <property type="term" value="P:phosphorelay signal transduction system"/>
    <property type="evidence" value="ECO:0007669"/>
    <property type="project" value="InterPro"/>
</dbReference>
<evidence type="ECO:0000256" key="3">
    <source>
        <dbReference type="ARBA" id="ARBA00022553"/>
    </source>
</evidence>
<keyword evidence="9" id="KW-0175">Coiled coil</keyword>
<proteinExistence type="predicted"/>
<keyword evidence="6 11" id="KW-0418">Kinase</keyword>
<comment type="caution">
    <text evidence="11">The sequence shown here is derived from an EMBL/GenBank/DDBJ whole genome shotgun (WGS) entry which is preliminary data.</text>
</comment>
<evidence type="ECO:0000256" key="2">
    <source>
        <dbReference type="ARBA" id="ARBA00012438"/>
    </source>
</evidence>
<keyword evidence="4" id="KW-0808">Transferase</keyword>
<organism evidence="11 12">
    <name type="scientific">Armatimonas rosea</name>
    <dbReference type="NCBI Taxonomy" id="685828"/>
    <lineage>
        <taxon>Bacteria</taxon>
        <taxon>Bacillati</taxon>
        <taxon>Armatimonadota</taxon>
        <taxon>Armatimonadia</taxon>
        <taxon>Armatimonadales</taxon>
        <taxon>Armatimonadaceae</taxon>
        <taxon>Armatimonas</taxon>
    </lineage>
</organism>
<dbReference type="Gene3D" id="3.30.565.10">
    <property type="entry name" value="Histidine kinase-like ATPase, C-terminal domain"/>
    <property type="match status" value="1"/>
</dbReference>
<protein>
    <recommendedName>
        <fullName evidence="2">histidine kinase</fullName>
        <ecNumber evidence="2">2.7.13.3</ecNumber>
    </recommendedName>
</protein>
<dbReference type="SMART" id="SM00448">
    <property type="entry name" value="REC"/>
    <property type="match status" value="1"/>
</dbReference>
<evidence type="ECO:0000313" key="12">
    <source>
        <dbReference type="Proteomes" id="UP000520814"/>
    </source>
</evidence>
<evidence type="ECO:0000256" key="5">
    <source>
        <dbReference type="ARBA" id="ARBA00022741"/>
    </source>
</evidence>
<dbReference type="SUPFAM" id="SSF55874">
    <property type="entry name" value="ATPase domain of HSP90 chaperone/DNA topoisomerase II/histidine kinase"/>
    <property type="match status" value="1"/>
</dbReference>
<feature type="modified residue" description="4-aspartylphosphate" evidence="8">
    <location>
        <position position="56"/>
    </location>
</feature>
<dbReference type="InterPro" id="IPR036890">
    <property type="entry name" value="HATPase_C_sf"/>
</dbReference>
<dbReference type="SUPFAM" id="SSF52172">
    <property type="entry name" value="CheY-like"/>
    <property type="match status" value="1"/>
</dbReference>
<dbReference type="Gene3D" id="3.40.50.2300">
    <property type="match status" value="1"/>
</dbReference>
<feature type="domain" description="Response regulatory" evidence="10">
    <location>
        <begin position="5"/>
        <end position="121"/>
    </location>
</feature>
<dbReference type="Proteomes" id="UP000520814">
    <property type="component" value="Unassembled WGS sequence"/>
</dbReference>
<keyword evidence="3 8" id="KW-0597">Phosphoprotein</keyword>
<evidence type="ECO:0000256" key="9">
    <source>
        <dbReference type="SAM" id="Coils"/>
    </source>
</evidence>
<accession>A0A7W9W9P7</accession>
<dbReference type="AlphaFoldDB" id="A0A7W9W9P7"/>
<feature type="coiled-coil region" evidence="9">
    <location>
        <begin position="129"/>
        <end position="156"/>
    </location>
</feature>
<evidence type="ECO:0000256" key="7">
    <source>
        <dbReference type="ARBA" id="ARBA00022840"/>
    </source>
</evidence>
<dbReference type="GO" id="GO:0005524">
    <property type="term" value="F:ATP binding"/>
    <property type="evidence" value="ECO:0007669"/>
    <property type="project" value="UniProtKB-KW"/>
</dbReference>
<keyword evidence="12" id="KW-1185">Reference proteome</keyword>
<evidence type="ECO:0000256" key="4">
    <source>
        <dbReference type="ARBA" id="ARBA00022679"/>
    </source>
</evidence>
<evidence type="ECO:0000256" key="6">
    <source>
        <dbReference type="ARBA" id="ARBA00022777"/>
    </source>
</evidence>
<dbReference type="CDD" id="cd00156">
    <property type="entry name" value="REC"/>
    <property type="match status" value="1"/>
</dbReference>
<sequence>MRAYQLLHVEDDPLDAELVRACLEDAAPNFTVTTVSRQESYVAALQANPPDLVISDFNLTAFNGIQAFQLLQDTDSTIPFILLSGALGESRAVECLKLGMTDYILKDQLERLPPAVERALREAHERRERLAAEETLRERQKEIEDLNQRLQRAIMESHHRIKNNLQVLIALVDAMRFDDDSGTQALARLARHIRGLATLHDLLTHQTSTPGVPLDSVSARFALERLIPAMANVLTPRVITLDADEVELSLKQVSSLSLLVNELVSNAIKHGDGTIHISLKQEAAEIQLDVYNEGPGFPPSFDPIRSASIGLSLIESIGTWDLAGTLTFVNTPTGARVGLRFPSSEAP</sequence>
<dbReference type="PANTHER" id="PTHR41523:SF8">
    <property type="entry name" value="ETHYLENE RESPONSE SENSOR PROTEIN"/>
    <property type="match status" value="1"/>
</dbReference>
<dbReference type="InterPro" id="IPR011495">
    <property type="entry name" value="Sig_transdc_His_kin_sub2_dim/P"/>
</dbReference>
<dbReference type="RefSeq" id="WP_184203612.1">
    <property type="nucleotide sequence ID" value="NZ_JACHGW010000007.1"/>
</dbReference>
<name>A0A7W9W9P7_ARMRO</name>
<dbReference type="PROSITE" id="PS50110">
    <property type="entry name" value="RESPONSE_REGULATORY"/>
    <property type="match status" value="1"/>
</dbReference>
<dbReference type="GO" id="GO:0004673">
    <property type="term" value="F:protein histidine kinase activity"/>
    <property type="evidence" value="ECO:0007669"/>
    <property type="project" value="UniProtKB-EC"/>
</dbReference>
<dbReference type="Pfam" id="PF02518">
    <property type="entry name" value="HATPase_c"/>
    <property type="match status" value="1"/>
</dbReference>
<evidence type="ECO:0000256" key="8">
    <source>
        <dbReference type="PROSITE-ProRule" id="PRU00169"/>
    </source>
</evidence>
<gene>
    <name evidence="11" type="ORF">HNQ39_005356</name>
</gene>
<keyword evidence="5" id="KW-0547">Nucleotide-binding</keyword>
<reference evidence="11 12" key="1">
    <citation type="submission" date="2020-08" db="EMBL/GenBank/DDBJ databases">
        <title>Genomic Encyclopedia of Type Strains, Phase IV (KMG-IV): sequencing the most valuable type-strain genomes for metagenomic binning, comparative biology and taxonomic classification.</title>
        <authorList>
            <person name="Goeker M."/>
        </authorList>
    </citation>
    <scope>NUCLEOTIDE SEQUENCE [LARGE SCALE GENOMIC DNA]</scope>
    <source>
        <strain evidence="11 12">DSM 23562</strain>
    </source>
</reference>
<dbReference type="Pfam" id="PF00072">
    <property type="entry name" value="Response_reg"/>
    <property type="match status" value="1"/>
</dbReference>
<evidence type="ECO:0000256" key="1">
    <source>
        <dbReference type="ARBA" id="ARBA00000085"/>
    </source>
</evidence>
<comment type="catalytic activity">
    <reaction evidence="1">
        <text>ATP + protein L-histidine = ADP + protein N-phospho-L-histidine.</text>
        <dbReference type="EC" id="2.7.13.3"/>
    </reaction>
</comment>
<keyword evidence="7" id="KW-0067">ATP-binding</keyword>
<dbReference type="Pfam" id="PF07568">
    <property type="entry name" value="HisKA_2"/>
    <property type="match status" value="1"/>
</dbReference>
<dbReference type="InterPro" id="IPR003594">
    <property type="entry name" value="HATPase_dom"/>
</dbReference>